<protein>
    <submittedName>
        <fullName evidence="6">Amino acid transporter</fullName>
    </submittedName>
</protein>
<comment type="subcellular location">
    <subcellularLocation>
        <location evidence="1">Membrane</location>
        <topology evidence="1">Multi-pass membrane protein</topology>
    </subcellularLocation>
</comment>
<dbReference type="Proteomes" id="UP000610456">
    <property type="component" value="Unassembled WGS sequence"/>
</dbReference>
<feature type="transmembrane region" description="Helical" evidence="5">
    <location>
        <begin position="142"/>
        <end position="161"/>
    </location>
</feature>
<dbReference type="AlphaFoldDB" id="A0A918SB53"/>
<feature type="transmembrane region" description="Helical" evidence="5">
    <location>
        <begin position="66"/>
        <end position="87"/>
    </location>
</feature>
<keyword evidence="4 5" id="KW-0472">Membrane</keyword>
<reference evidence="6" key="2">
    <citation type="submission" date="2020-09" db="EMBL/GenBank/DDBJ databases">
        <authorList>
            <person name="Sun Q."/>
            <person name="Kim S."/>
        </authorList>
    </citation>
    <scope>NUCLEOTIDE SEQUENCE</scope>
    <source>
        <strain evidence="6">KCTC 12719</strain>
    </source>
</reference>
<feature type="transmembrane region" description="Helical" evidence="5">
    <location>
        <begin position="212"/>
        <end position="232"/>
    </location>
</feature>
<feature type="transmembrane region" description="Helical" evidence="5">
    <location>
        <begin position="374"/>
        <end position="394"/>
    </location>
</feature>
<feature type="transmembrane region" description="Helical" evidence="5">
    <location>
        <begin position="406"/>
        <end position="425"/>
    </location>
</feature>
<comment type="caution">
    <text evidence="6">The sequence shown here is derived from an EMBL/GenBank/DDBJ whole genome shotgun (WGS) entry which is preliminary data.</text>
</comment>
<evidence type="ECO:0000313" key="6">
    <source>
        <dbReference type="EMBL" id="GHA33639.1"/>
    </source>
</evidence>
<evidence type="ECO:0000256" key="5">
    <source>
        <dbReference type="SAM" id="Phobius"/>
    </source>
</evidence>
<dbReference type="PANTHER" id="PTHR11785:SF512">
    <property type="entry name" value="SOBREMESA, ISOFORM B"/>
    <property type="match status" value="1"/>
</dbReference>
<feature type="transmembrane region" description="Helical" evidence="5">
    <location>
        <begin position="25"/>
        <end position="46"/>
    </location>
</feature>
<evidence type="ECO:0000313" key="7">
    <source>
        <dbReference type="Proteomes" id="UP000610456"/>
    </source>
</evidence>
<dbReference type="InterPro" id="IPR002293">
    <property type="entry name" value="AA/rel_permease1"/>
</dbReference>
<organism evidence="6 7">
    <name type="scientific">Salinimicrobium marinum</name>
    <dbReference type="NCBI Taxonomy" id="680283"/>
    <lineage>
        <taxon>Bacteria</taxon>
        <taxon>Pseudomonadati</taxon>
        <taxon>Bacteroidota</taxon>
        <taxon>Flavobacteriia</taxon>
        <taxon>Flavobacteriales</taxon>
        <taxon>Flavobacteriaceae</taxon>
        <taxon>Salinimicrobium</taxon>
    </lineage>
</organism>
<feature type="transmembrane region" description="Helical" evidence="5">
    <location>
        <begin position="244"/>
        <end position="265"/>
    </location>
</feature>
<feature type="transmembrane region" description="Helical" evidence="5">
    <location>
        <begin position="108"/>
        <end position="130"/>
    </location>
</feature>
<name>A0A918SB53_9FLAO</name>
<dbReference type="InterPro" id="IPR050598">
    <property type="entry name" value="AminoAcid_Transporter"/>
</dbReference>
<dbReference type="GO" id="GO:0015179">
    <property type="term" value="F:L-amino acid transmembrane transporter activity"/>
    <property type="evidence" value="ECO:0007669"/>
    <property type="project" value="TreeGrafter"/>
</dbReference>
<feature type="transmembrane region" description="Helical" evidence="5">
    <location>
        <begin position="285"/>
        <end position="305"/>
    </location>
</feature>
<evidence type="ECO:0000256" key="2">
    <source>
        <dbReference type="ARBA" id="ARBA00022692"/>
    </source>
</evidence>
<dbReference type="EMBL" id="BMXB01000003">
    <property type="protein sequence ID" value="GHA33639.1"/>
    <property type="molecule type" value="Genomic_DNA"/>
</dbReference>
<accession>A0A918SB53</accession>
<evidence type="ECO:0000256" key="4">
    <source>
        <dbReference type="ARBA" id="ARBA00023136"/>
    </source>
</evidence>
<keyword evidence="2 5" id="KW-0812">Transmembrane</keyword>
<gene>
    <name evidence="6" type="ORF">GCM10007103_13990</name>
</gene>
<dbReference type="GO" id="GO:0016020">
    <property type="term" value="C:membrane"/>
    <property type="evidence" value="ECO:0007669"/>
    <property type="project" value="UniProtKB-SubCell"/>
</dbReference>
<feature type="transmembrane region" description="Helical" evidence="5">
    <location>
        <begin position="344"/>
        <end position="362"/>
    </location>
</feature>
<dbReference type="PANTHER" id="PTHR11785">
    <property type="entry name" value="AMINO ACID TRANSPORTER"/>
    <property type="match status" value="1"/>
</dbReference>
<dbReference type="Gene3D" id="1.20.1740.10">
    <property type="entry name" value="Amino acid/polyamine transporter I"/>
    <property type="match status" value="1"/>
</dbReference>
<dbReference type="PIRSF" id="PIRSF006060">
    <property type="entry name" value="AA_transporter"/>
    <property type="match status" value="1"/>
</dbReference>
<evidence type="ECO:0000256" key="3">
    <source>
        <dbReference type="ARBA" id="ARBA00022989"/>
    </source>
</evidence>
<sequence length="460" mass="49118">MPIATEAVTVPPGDRKTEKATVPKPVLSAIDAIALIVGIVIGAGIFRTPSLVAGNVESGGMLMLAWIVGGAVSLIGALCYAELTTAFPNTGGDYHFLMRAFGKRTAFLFAWARMSVIQTGSIALLAFIFGDYVTQIYNLGEYSSVIYAAIIVTLLTVINIIGIKMGTGIQKLLTALEILGIVVIIIVGSFFVPDAFESSFSFVPVTNNGNSLGLAMVFVLLTFGGWNEAAYISAEIKSGRKKMAAALIFSIIIITLVYILVNFAFLRGLGIEGMAETNAVAGDLLGIAFGTAGVTSISLMVAVAAMTSANATIFTGARSNYALGRDFKAFSFLGKWKTEVEGPVNAFLVQGMIALILVSFGFFSRSGFETMIDYTAPVFWFFLLLVGISLFVLRKKEPRVKRPFRVPFYPILPLAFCITSAYLLYSSIVYTGWGALAGIGVLTAGILILIFKPSIAAKEY</sequence>
<reference evidence="6" key="1">
    <citation type="journal article" date="2014" name="Int. J. Syst. Evol. Microbiol.">
        <title>Complete genome sequence of Corynebacterium casei LMG S-19264T (=DSM 44701T), isolated from a smear-ripened cheese.</title>
        <authorList>
            <consortium name="US DOE Joint Genome Institute (JGI-PGF)"/>
            <person name="Walter F."/>
            <person name="Albersmeier A."/>
            <person name="Kalinowski J."/>
            <person name="Ruckert C."/>
        </authorList>
    </citation>
    <scope>NUCLEOTIDE SEQUENCE</scope>
    <source>
        <strain evidence="6">KCTC 12719</strain>
    </source>
</reference>
<feature type="transmembrane region" description="Helical" evidence="5">
    <location>
        <begin position="431"/>
        <end position="451"/>
    </location>
</feature>
<keyword evidence="3 5" id="KW-1133">Transmembrane helix</keyword>
<keyword evidence="7" id="KW-1185">Reference proteome</keyword>
<dbReference type="Pfam" id="PF13520">
    <property type="entry name" value="AA_permease_2"/>
    <property type="match status" value="1"/>
</dbReference>
<dbReference type="RefSeq" id="WP_189604005.1">
    <property type="nucleotide sequence ID" value="NZ_BMXB01000003.1"/>
</dbReference>
<proteinExistence type="predicted"/>
<evidence type="ECO:0000256" key="1">
    <source>
        <dbReference type="ARBA" id="ARBA00004141"/>
    </source>
</evidence>
<feature type="transmembrane region" description="Helical" evidence="5">
    <location>
        <begin position="173"/>
        <end position="192"/>
    </location>
</feature>